<evidence type="ECO:0000313" key="4">
    <source>
        <dbReference type="Proteomes" id="UP000739538"/>
    </source>
</evidence>
<reference evidence="3" key="1">
    <citation type="submission" date="2020-04" db="EMBL/GenBank/DDBJ databases">
        <authorList>
            <person name="Zhang T."/>
        </authorList>
    </citation>
    <scope>NUCLEOTIDE SEQUENCE</scope>
    <source>
        <strain evidence="3">HKST-UBA02</strain>
    </source>
</reference>
<dbReference type="PANTHER" id="PTHR21621">
    <property type="entry name" value="RIBOSOMAL PROTEIN S6 MODIFICATION PROTEIN"/>
    <property type="match status" value="1"/>
</dbReference>
<dbReference type="PANTHER" id="PTHR21621:SF0">
    <property type="entry name" value="BETA-CITRYLGLUTAMATE SYNTHASE B-RELATED"/>
    <property type="match status" value="1"/>
</dbReference>
<name>A0A956NHF7_UNCEI</name>
<organism evidence="3 4">
    <name type="scientific">Eiseniibacteriota bacterium</name>
    <dbReference type="NCBI Taxonomy" id="2212470"/>
    <lineage>
        <taxon>Bacteria</taxon>
        <taxon>Candidatus Eiseniibacteriota</taxon>
    </lineage>
</organism>
<evidence type="ECO:0000313" key="3">
    <source>
        <dbReference type="EMBL" id="MCA9757004.1"/>
    </source>
</evidence>
<feature type="domain" description="ATP-grasp" evidence="2">
    <location>
        <begin position="50"/>
        <end position="301"/>
    </location>
</feature>
<dbReference type="Proteomes" id="UP000739538">
    <property type="component" value="Unassembled WGS sequence"/>
</dbReference>
<dbReference type="InterPro" id="IPR039523">
    <property type="entry name" value="RimK-rel_E_lig_ATP-grasp"/>
</dbReference>
<dbReference type="EMBL" id="JAGQHS010000076">
    <property type="protein sequence ID" value="MCA9757004.1"/>
    <property type="molecule type" value="Genomic_DNA"/>
</dbReference>
<comment type="caution">
    <text evidence="3">The sequence shown here is derived from an EMBL/GenBank/DDBJ whole genome shotgun (WGS) entry which is preliminary data.</text>
</comment>
<dbReference type="GO" id="GO:0046872">
    <property type="term" value="F:metal ion binding"/>
    <property type="evidence" value="ECO:0007669"/>
    <property type="project" value="InterPro"/>
</dbReference>
<reference evidence="3" key="2">
    <citation type="journal article" date="2021" name="Microbiome">
        <title>Successional dynamics and alternative stable states in a saline activated sludge microbial community over 9 years.</title>
        <authorList>
            <person name="Wang Y."/>
            <person name="Ye J."/>
            <person name="Ju F."/>
            <person name="Liu L."/>
            <person name="Boyd J.A."/>
            <person name="Deng Y."/>
            <person name="Parks D.H."/>
            <person name="Jiang X."/>
            <person name="Yin X."/>
            <person name="Woodcroft B.J."/>
            <person name="Tyson G.W."/>
            <person name="Hugenholtz P."/>
            <person name="Polz M.F."/>
            <person name="Zhang T."/>
        </authorList>
    </citation>
    <scope>NUCLEOTIDE SEQUENCE</scope>
    <source>
        <strain evidence="3">HKST-UBA02</strain>
    </source>
</reference>
<proteinExistence type="predicted"/>
<dbReference type="AlphaFoldDB" id="A0A956NHF7"/>
<keyword evidence="1" id="KW-0067">ATP-binding</keyword>
<dbReference type="GO" id="GO:0009432">
    <property type="term" value="P:SOS response"/>
    <property type="evidence" value="ECO:0007669"/>
    <property type="project" value="TreeGrafter"/>
</dbReference>
<evidence type="ECO:0000256" key="1">
    <source>
        <dbReference type="PROSITE-ProRule" id="PRU00409"/>
    </source>
</evidence>
<protein>
    <recommendedName>
        <fullName evidence="2">ATP-grasp domain-containing protein</fullName>
    </recommendedName>
</protein>
<dbReference type="GO" id="GO:0018169">
    <property type="term" value="F:ribosomal S6-glutamic acid ligase activity"/>
    <property type="evidence" value="ECO:0007669"/>
    <property type="project" value="TreeGrafter"/>
</dbReference>
<accession>A0A956NHF7</accession>
<dbReference type="Gene3D" id="3.30.470.20">
    <property type="entry name" value="ATP-grasp fold, B domain"/>
    <property type="match status" value="1"/>
</dbReference>
<dbReference type="InterPro" id="IPR011761">
    <property type="entry name" value="ATP-grasp"/>
</dbReference>
<dbReference type="Pfam" id="PF14397">
    <property type="entry name" value="ATPgrasp_ST"/>
    <property type="match status" value="1"/>
</dbReference>
<dbReference type="SUPFAM" id="SSF56059">
    <property type="entry name" value="Glutathione synthetase ATP-binding domain-like"/>
    <property type="match status" value="1"/>
</dbReference>
<dbReference type="PROSITE" id="PS50975">
    <property type="entry name" value="ATP_GRASP"/>
    <property type="match status" value="1"/>
</dbReference>
<sequence>MLDRIMLDLIWKATHRERPILGLNERNREIVGRGNPRHLRPLVDDKRLTKEILEKNDIPAPTTLAIFDTGFHLMRGLGPLLEGQTEVVIKPSQGAGGGGILILQRGGEGWHEPNGRIWNLRKLQTHCQSILFGNFSGGRDDGVLIEERLHPGPALGGLETAGLPDIRVIVHRLEPKLAMIRIPTKESGGKANLHQGGIGVGVDLATGLTTNARCKGRPIEVHPDTGQSILGRHCEDWPLVLDIARRAGAAVPLEYLGVDIAPTREKGPVVLELNARPGLEIQNANHLGLRDLLGLVDRGGRA</sequence>
<keyword evidence="1" id="KW-0547">Nucleotide-binding</keyword>
<evidence type="ECO:0000259" key="2">
    <source>
        <dbReference type="PROSITE" id="PS50975"/>
    </source>
</evidence>
<gene>
    <name evidence="3" type="ORF">KDA27_14460</name>
</gene>
<dbReference type="GO" id="GO:0005737">
    <property type="term" value="C:cytoplasm"/>
    <property type="evidence" value="ECO:0007669"/>
    <property type="project" value="TreeGrafter"/>
</dbReference>
<dbReference type="GO" id="GO:0005524">
    <property type="term" value="F:ATP binding"/>
    <property type="evidence" value="ECO:0007669"/>
    <property type="project" value="UniProtKB-UniRule"/>
</dbReference>